<dbReference type="InterPro" id="IPR022193">
    <property type="entry name" value="DUF3718"/>
</dbReference>
<organism evidence="2 3">
    <name type="scientific">Neptunicella marina</name>
    <dbReference type="NCBI Taxonomy" id="2125989"/>
    <lineage>
        <taxon>Bacteria</taxon>
        <taxon>Pseudomonadati</taxon>
        <taxon>Pseudomonadota</taxon>
        <taxon>Gammaproteobacteria</taxon>
        <taxon>Alteromonadales</taxon>
        <taxon>Alteromonadaceae</taxon>
        <taxon>Neptunicella</taxon>
    </lineage>
</organism>
<dbReference type="EMBL" id="JACNEP010000002">
    <property type="protein sequence ID" value="MBC3764867.1"/>
    <property type="molecule type" value="Genomic_DNA"/>
</dbReference>
<feature type="chain" id="PRO_5035233682" evidence="1">
    <location>
        <begin position="32"/>
        <end position="139"/>
    </location>
</feature>
<proteinExistence type="predicted"/>
<reference evidence="2" key="1">
    <citation type="journal article" date="2018" name="Int. J. Syst. Evol. Microbiol.">
        <title>Neptunicella marina gen. nov., sp. nov., isolated from surface seawater.</title>
        <authorList>
            <person name="Liu X."/>
            <person name="Lai Q."/>
            <person name="Du Y."/>
            <person name="Zhang X."/>
            <person name="Liu Z."/>
            <person name="Sun F."/>
            <person name="Shao Z."/>
        </authorList>
    </citation>
    <scope>NUCLEOTIDE SEQUENCE</scope>
    <source>
        <strain evidence="2">S27-2</strain>
    </source>
</reference>
<dbReference type="Pfam" id="PF12514">
    <property type="entry name" value="DUF3718"/>
    <property type="match status" value="1"/>
</dbReference>
<accession>A0A8J6IS61</accession>
<name>A0A8J6IS61_9ALTE</name>
<keyword evidence="1" id="KW-0732">Signal</keyword>
<evidence type="ECO:0000313" key="3">
    <source>
        <dbReference type="Proteomes" id="UP000601768"/>
    </source>
</evidence>
<sequence>MFIRVCEVRIMKKAAFIASLTALVFSPLSFADINEDLENICTIVKNNDKSELRKKMRAVQADYNMRLSDYYSGISCGGNSLIRYAMQNGAIDVGTYMIKKMSKKSLSEAEADGLAIKQWAEQNGFIDSDIGKELLSRLN</sequence>
<dbReference type="Proteomes" id="UP000601768">
    <property type="component" value="Unassembled WGS sequence"/>
</dbReference>
<feature type="signal peptide" evidence="1">
    <location>
        <begin position="1"/>
        <end position="31"/>
    </location>
</feature>
<evidence type="ECO:0000256" key="1">
    <source>
        <dbReference type="SAM" id="SignalP"/>
    </source>
</evidence>
<dbReference type="AlphaFoldDB" id="A0A8J6IS61"/>
<protein>
    <submittedName>
        <fullName evidence="2">DUF3718 domain-containing protein</fullName>
    </submittedName>
</protein>
<evidence type="ECO:0000313" key="2">
    <source>
        <dbReference type="EMBL" id="MBC3764867.1"/>
    </source>
</evidence>
<gene>
    <name evidence="2" type="ORF">H8B19_03195</name>
</gene>
<comment type="caution">
    <text evidence="2">The sequence shown here is derived from an EMBL/GenBank/DDBJ whole genome shotgun (WGS) entry which is preliminary data.</text>
</comment>
<keyword evidence="3" id="KW-1185">Reference proteome</keyword>
<reference evidence="2" key="2">
    <citation type="submission" date="2020-08" db="EMBL/GenBank/DDBJ databases">
        <authorList>
            <person name="Lai Q."/>
        </authorList>
    </citation>
    <scope>NUCLEOTIDE SEQUENCE</scope>
    <source>
        <strain evidence="2">S27-2</strain>
    </source>
</reference>